<feature type="compositionally biased region" description="Polar residues" evidence="4">
    <location>
        <begin position="85"/>
        <end position="99"/>
    </location>
</feature>
<dbReference type="EMBL" id="CAACVS010000063">
    <property type="protein sequence ID" value="VEU35608.1"/>
    <property type="molecule type" value="Genomic_DNA"/>
</dbReference>
<feature type="compositionally biased region" description="Basic and acidic residues" evidence="4">
    <location>
        <begin position="125"/>
        <end position="135"/>
    </location>
</feature>
<feature type="region of interest" description="Disordered" evidence="4">
    <location>
        <begin position="446"/>
        <end position="472"/>
    </location>
</feature>
<feature type="compositionally biased region" description="Basic residues" evidence="4">
    <location>
        <begin position="813"/>
        <end position="838"/>
    </location>
</feature>
<feature type="region of interest" description="Disordered" evidence="4">
    <location>
        <begin position="1346"/>
        <end position="1367"/>
    </location>
</feature>
<keyword evidence="6" id="KW-1185">Reference proteome</keyword>
<dbReference type="InterPro" id="IPR009003">
    <property type="entry name" value="Peptidase_S1_PA"/>
</dbReference>
<dbReference type="Gene3D" id="2.40.10.10">
    <property type="entry name" value="Trypsin-like serine proteases"/>
    <property type="match status" value="1"/>
</dbReference>
<dbReference type="SUPFAM" id="SSF50494">
    <property type="entry name" value="Trypsin-like serine proteases"/>
    <property type="match status" value="1"/>
</dbReference>
<dbReference type="InterPro" id="IPR050715">
    <property type="entry name" value="LRR-SigEffector_domain"/>
</dbReference>
<feature type="region of interest" description="Disordered" evidence="4">
    <location>
        <begin position="403"/>
        <end position="423"/>
    </location>
</feature>
<feature type="region of interest" description="Disordered" evidence="4">
    <location>
        <begin position="807"/>
        <end position="929"/>
    </location>
</feature>
<gene>
    <name evidence="5" type="ORF">PSNMU_V1.4_AUG-EV-PASAV3_0023510</name>
</gene>
<evidence type="ECO:0000256" key="4">
    <source>
        <dbReference type="SAM" id="MobiDB-lite"/>
    </source>
</evidence>
<feature type="compositionally biased region" description="Polar residues" evidence="4">
    <location>
        <begin position="1357"/>
        <end position="1367"/>
    </location>
</feature>
<evidence type="ECO:0000313" key="5">
    <source>
        <dbReference type="EMBL" id="VEU35608.1"/>
    </source>
</evidence>
<dbReference type="Pfam" id="PF08477">
    <property type="entry name" value="Roc"/>
    <property type="match status" value="1"/>
</dbReference>
<dbReference type="Gene3D" id="3.30.70.1390">
    <property type="entry name" value="ROC domain from the Parkinson's disease-associated leucine-rich repeat kinase 2"/>
    <property type="match status" value="1"/>
</dbReference>
<keyword evidence="3" id="KW-0843">Virulence</keyword>
<feature type="region of interest" description="Disordered" evidence="4">
    <location>
        <begin position="1"/>
        <end position="269"/>
    </location>
</feature>
<feature type="compositionally biased region" description="Basic and acidic residues" evidence="4">
    <location>
        <begin position="149"/>
        <end position="165"/>
    </location>
</feature>
<feature type="compositionally biased region" description="Basic and acidic residues" evidence="4">
    <location>
        <begin position="864"/>
        <end position="877"/>
    </location>
</feature>
<dbReference type="Pfam" id="PF13365">
    <property type="entry name" value="Trypsin_2"/>
    <property type="match status" value="1"/>
</dbReference>
<dbReference type="InterPro" id="IPR032675">
    <property type="entry name" value="LRR_dom_sf"/>
</dbReference>
<feature type="region of interest" description="Disordered" evidence="4">
    <location>
        <begin position="1061"/>
        <end position="1096"/>
    </location>
</feature>
<accession>A0A448Z0P1</accession>
<feature type="compositionally biased region" description="Polar residues" evidence="4">
    <location>
        <begin position="167"/>
        <end position="176"/>
    </location>
</feature>
<evidence type="ECO:0000313" key="6">
    <source>
        <dbReference type="Proteomes" id="UP000291116"/>
    </source>
</evidence>
<organism evidence="5 6">
    <name type="scientific">Pseudo-nitzschia multistriata</name>
    <dbReference type="NCBI Taxonomy" id="183589"/>
    <lineage>
        <taxon>Eukaryota</taxon>
        <taxon>Sar</taxon>
        <taxon>Stramenopiles</taxon>
        <taxon>Ochrophyta</taxon>
        <taxon>Bacillariophyta</taxon>
        <taxon>Bacillariophyceae</taxon>
        <taxon>Bacillariophycidae</taxon>
        <taxon>Bacillariales</taxon>
        <taxon>Bacillariaceae</taxon>
        <taxon>Pseudo-nitzschia</taxon>
    </lineage>
</organism>
<dbReference type="InterPro" id="IPR043504">
    <property type="entry name" value="Peptidase_S1_PA_chymotrypsin"/>
</dbReference>
<sequence length="2078" mass="231011">MSGYGSRRTSNAATRAEMIQAGQRSRPQPIHAPPRQPINTVPDESEPSYSYEEKSFLPLDEEDAIDTFHRQIGNFVGRPGRGRNFGSSLSSGASNTTYQPFGGRSDRESSRGFYGGDAIKGSSVPEKKSDNDQVGKSKGGGGNKFWRTTSREADSDKNTRTRDRTTLVGNGYTNEAVNDGGRKDERSHFNMIGKSRQSGGLFASARKHTKQAANRNGKVENHKLQPGEQFSRSNSSSSLNNGEARRKSKKLDEVRRLKADAQQQRGEDGAVVDNGYYHEVPTMGMQLSPINHNRNHIDSQKLATQSNLMTALEEEMSGDNCTTDNSYEYDGSHTFLHSKMESTVNGLPHGDIATTTSHKNGDTRNPAHASYQREPFQQQIAYTSPMSATGAAVAKLSAYPIHNKPSVDVDSRKNNSSSSTHQIYDPPISALLQQQKVLRGVPVHVHDNGDNRSTTSTMSDLSVNDSSTNHRQQIPSSAYGNIMLGRNNPHHLHHQQVHQQLQPIFRQHLQHYPHFSTGSAGPTYGTSYPTAPIRAGISSSQPYPIPRKSELEGSKTLGNSDSDEHKRRSSTENSQLGNRIAMLLYKCEATRFPFKKKLMLNQLQMTAADIPVKDLYGTVLGQSLYKLSLSGNRLSTIPRKLVTCLPTLKTMDLSQCQLHQLPEQWNLPKLTRLDLSHNRLTDFPEETMLEGLLELQELNMFGNEVSMIMIPHNPKLLSRLEILDLGYNNLAQLPEELDRLRSLKTLKVTNNCLGEIPMRVCNMELKTIDVSNNPVLQPPIETCERGIASMKRYYQCLSREEQSKLEALQSKTRYSKNKTKLKTPRGASSRRRHGGSGRRHLDDSSQSTASKSRSQKSQSSVSYNDRRTHTSDGKASAESRTSTVHESSSIASSKQSRVTELQNKTSLVTSTPPPDNSVDAKSALGPTLSSNSYIEHDEVTINKTLKVIFVGMAMAGKTSMIKRLIEGEDAVIPKRDERTIGVDIYDWDPAIDRRYEHIDNRILLQDKKLEELCPNANVRFSVWDFAGQHVYHATHELFFSPRALYVVVWDMGANNHAIEKRGKPLNNNADGDHVTAGSCSDSDDESESEKARRADRALERDIDEKVQFWVDCIQSSVPGAAILPVATFDDLFDNSDHDEAKRRCNILKERLEKHEERRIKGITDRLKEYMDANGANDAPALRLRKLLGSYARPKIIFGDNGEDSIVRVSGTKYTGFAKLTEKINNIATGRETLKSEYPLFRGHVGARIPRLRLKVLDVVRETRAKFKVVQWDYFFRQIQKKGNIDADHVSDALHFLTNIGELSYFGDAVSENPRDNGVMKSETFCGGPVPCGQDIDDGAIDDGDTISIIPSDKSKNDSPLSNQSGDALSSGNYQTSASLAQFVFLNPKWLVKAVACILCHNLDQKIEETRRSLSMKQEIITRPNSFNEAHMTCPVITSNDVCMLWQAQKSTREAAERLEDESAGIKLKPFQFLQLLLVRFRVFIPIDLGIEKAILGRIDYSQKSNKAAQTTPEAITRGAISSPGNQSAKDVWQSTYFFLPSLLGPGEPTEETWTYKSSDSWIATLCHSVMFPDGVPPGLMERFTATVLSKLYIMAQKKVPDTVEYSLNAISNGRKNSHSSAGNILVKEVLCWRNAFLVKLGMQVLSPTGEPRVSNVEIFTALVDKDSNYCVGSEQMSVGSRRLITSGKGQVGDGGKKIWSGGYFNVLETLFDVMEEYGGLEFQKQAFCPECLVTKSVSQASCWGASVVQRAVQEGDTMIRCRHGHKVDLRLICPFASKNYKSDKYDNSKVQGEIQPDTFPTDALFKSVVVVGLWDGSKRGKIVRVGSGFIADKKLGLVVTASHTLMNISGEENTPFGENYFGMRQGKVVIGVIPRQRETEDSGEAVFRYFAKIVAKDPEIENGICRVDACVLCITTRMEADVGGTGEGCGDQIEHILVNNKEALKKEKLKSLKVTTDCYYDEIVRIIGYNQGGGGLMGPGVKLNRHIDFARGYTCSKHELSDDGNDDRRYKPRKEIVVNCATFVGHSGGPCVNLQGEVIGILSRGDPADNRRCYLVPTGEWLPLLKKSQKDYFVKPRK</sequence>
<dbReference type="InterPro" id="IPR001611">
    <property type="entry name" value="Leu-rich_rpt"/>
</dbReference>
<dbReference type="SUPFAM" id="SSF52540">
    <property type="entry name" value="P-loop containing nucleoside triphosphate hydrolases"/>
    <property type="match status" value="1"/>
</dbReference>
<keyword evidence="2" id="KW-0677">Repeat</keyword>
<feature type="region of interest" description="Disordered" evidence="4">
    <location>
        <begin position="531"/>
        <end position="574"/>
    </location>
</feature>
<dbReference type="Gene3D" id="3.80.10.10">
    <property type="entry name" value="Ribonuclease Inhibitor"/>
    <property type="match status" value="1"/>
</dbReference>
<evidence type="ECO:0000256" key="1">
    <source>
        <dbReference type="ARBA" id="ARBA00022614"/>
    </source>
</evidence>
<feature type="compositionally biased region" description="Polar residues" evidence="4">
    <location>
        <begin position="451"/>
        <end position="472"/>
    </location>
</feature>
<evidence type="ECO:0000256" key="2">
    <source>
        <dbReference type="ARBA" id="ARBA00022737"/>
    </source>
</evidence>
<feature type="compositionally biased region" description="Basic and acidic residues" evidence="4">
    <location>
        <begin position="250"/>
        <end position="259"/>
    </location>
</feature>
<evidence type="ECO:0000256" key="3">
    <source>
        <dbReference type="ARBA" id="ARBA00023026"/>
    </source>
</evidence>
<feature type="compositionally biased region" description="Low complexity" evidence="4">
    <location>
        <begin position="844"/>
        <end position="862"/>
    </location>
</feature>
<dbReference type="InterPro" id="IPR003591">
    <property type="entry name" value="Leu-rich_rpt_typical-subtyp"/>
</dbReference>
<reference evidence="5 6" key="1">
    <citation type="submission" date="2019-01" db="EMBL/GenBank/DDBJ databases">
        <authorList>
            <person name="Ferrante I. M."/>
        </authorList>
    </citation>
    <scope>NUCLEOTIDE SEQUENCE [LARGE SCALE GENOMIC DNA]</scope>
    <source>
        <strain evidence="5 6">B856</strain>
    </source>
</reference>
<dbReference type="SUPFAM" id="SSF52058">
    <property type="entry name" value="L domain-like"/>
    <property type="match status" value="1"/>
</dbReference>
<feature type="compositionally biased region" description="Polar residues" evidence="4">
    <location>
        <begin position="878"/>
        <end position="910"/>
    </location>
</feature>
<dbReference type="SMART" id="SM00364">
    <property type="entry name" value="LRR_BAC"/>
    <property type="match status" value="4"/>
</dbReference>
<protein>
    <submittedName>
        <fullName evidence="5">Uncharacterized protein</fullName>
    </submittedName>
</protein>
<feature type="compositionally biased region" description="Low complexity" evidence="4">
    <location>
        <begin position="231"/>
        <end position="241"/>
    </location>
</feature>
<keyword evidence="1" id="KW-0433">Leucine-rich repeat</keyword>
<dbReference type="Pfam" id="PF13855">
    <property type="entry name" value="LRR_8"/>
    <property type="match status" value="1"/>
</dbReference>
<proteinExistence type="predicted"/>
<dbReference type="PROSITE" id="PS51450">
    <property type="entry name" value="LRR"/>
    <property type="match status" value="2"/>
</dbReference>
<dbReference type="SMART" id="SM00369">
    <property type="entry name" value="LRR_TYP"/>
    <property type="match status" value="5"/>
</dbReference>
<dbReference type="InterPro" id="IPR027417">
    <property type="entry name" value="P-loop_NTPase"/>
</dbReference>
<dbReference type="OrthoDB" id="44077at2759"/>
<name>A0A448Z0P1_9STRA</name>
<dbReference type="PANTHER" id="PTHR45752:SF187">
    <property type="entry name" value="LEUCINE-RICH REPEAT AND IQ DOMAIN-CONTAINING PROTEIN 4"/>
    <property type="match status" value="1"/>
</dbReference>
<dbReference type="Gene3D" id="3.40.50.300">
    <property type="entry name" value="P-loop containing nucleotide triphosphate hydrolases"/>
    <property type="match status" value="1"/>
</dbReference>
<dbReference type="Proteomes" id="UP000291116">
    <property type="component" value="Unassembled WGS sequence"/>
</dbReference>
<dbReference type="PANTHER" id="PTHR45752">
    <property type="entry name" value="LEUCINE-RICH REPEAT-CONTAINING"/>
    <property type="match status" value="1"/>
</dbReference>